<evidence type="ECO:0000256" key="4">
    <source>
        <dbReference type="ARBA" id="ARBA00022980"/>
    </source>
</evidence>
<dbReference type="InterPro" id="IPR013025">
    <property type="entry name" value="Ribosomal_uL23-like"/>
</dbReference>
<dbReference type="Pfam" id="PF00276">
    <property type="entry name" value="Ribosomal_L23"/>
    <property type="match status" value="1"/>
</dbReference>
<evidence type="ECO:0000256" key="1">
    <source>
        <dbReference type="ARBA" id="ARBA00006700"/>
    </source>
</evidence>
<dbReference type="NCBIfam" id="NF004363">
    <property type="entry name" value="PRK05738.2-4"/>
    <property type="match status" value="1"/>
</dbReference>
<accession>A0A6F8ZJI5</accession>
<dbReference type="PANTHER" id="PTHR11620">
    <property type="entry name" value="60S RIBOSOMAL PROTEIN L23A"/>
    <property type="match status" value="1"/>
</dbReference>
<evidence type="ECO:0000313" key="7">
    <source>
        <dbReference type="EMBL" id="CAB1129946.1"/>
    </source>
</evidence>
<evidence type="ECO:0000313" key="8">
    <source>
        <dbReference type="Proteomes" id="UP000503399"/>
    </source>
</evidence>
<dbReference type="GO" id="GO:0019843">
    <property type="term" value="F:rRNA binding"/>
    <property type="evidence" value="ECO:0007669"/>
    <property type="project" value="UniProtKB-UniRule"/>
</dbReference>
<evidence type="ECO:0000256" key="2">
    <source>
        <dbReference type="ARBA" id="ARBA00022730"/>
    </source>
</evidence>
<dbReference type="AlphaFoldDB" id="A0A6F8ZJI5"/>
<dbReference type="HAMAP" id="MF_01369_B">
    <property type="entry name" value="Ribosomal_uL23_B"/>
    <property type="match status" value="1"/>
</dbReference>
<comment type="subunit">
    <text evidence="6">Part of the 50S ribosomal subunit. Contacts protein L29, and trigger factor when it is bound to the ribosome.</text>
</comment>
<keyword evidence="8" id="KW-1185">Reference proteome</keyword>
<dbReference type="FunFam" id="3.30.70.330:FF:000001">
    <property type="entry name" value="50S ribosomal protein L23"/>
    <property type="match status" value="1"/>
</dbReference>
<keyword evidence="3 6" id="KW-0694">RNA-binding</keyword>
<evidence type="ECO:0000256" key="6">
    <source>
        <dbReference type="HAMAP-Rule" id="MF_01369"/>
    </source>
</evidence>
<dbReference type="InterPro" id="IPR012677">
    <property type="entry name" value="Nucleotide-bd_a/b_plait_sf"/>
</dbReference>
<dbReference type="SUPFAM" id="SSF54189">
    <property type="entry name" value="Ribosomal proteins S24e, L23 and L15e"/>
    <property type="match status" value="1"/>
</dbReference>
<evidence type="ECO:0000256" key="5">
    <source>
        <dbReference type="ARBA" id="ARBA00023274"/>
    </source>
</evidence>
<dbReference type="Gene3D" id="3.30.70.330">
    <property type="match status" value="1"/>
</dbReference>
<dbReference type="InterPro" id="IPR012678">
    <property type="entry name" value="Ribosomal_uL23/eL15/eS24_sf"/>
</dbReference>
<organism evidence="7 8">
    <name type="scientific">Candidatus Hydrogenisulfobacillus filiaventi</name>
    <dbReference type="NCBI Taxonomy" id="2707344"/>
    <lineage>
        <taxon>Bacteria</taxon>
        <taxon>Bacillati</taxon>
        <taxon>Bacillota</taxon>
        <taxon>Clostridia</taxon>
        <taxon>Eubacteriales</taxon>
        <taxon>Clostridiales Family XVII. Incertae Sedis</taxon>
        <taxon>Candidatus Hydrogenisulfobacillus</taxon>
    </lineage>
</organism>
<sequence>MKDPHDILIRPVITEESTDRMALGQYTFEVAPDANKIEIRQAVEAIFRVHVTKVNTMWDRGKTRRRGGKVTREPDRKRAIVSLKPGESIELFETR</sequence>
<dbReference type="KEGG" id="hfv:R50_2449"/>
<dbReference type="EMBL" id="LR778114">
    <property type="protein sequence ID" value="CAB1129946.1"/>
    <property type="molecule type" value="Genomic_DNA"/>
</dbReference>
<comment type="function">
    <text evidence="6">One of the early assembly proteins it binds 23S rRNA. One of the proteins that surrounds the polypeptide exit tunnel on the outside of the ribosome. Forms the main docking site for trigger factor binding to the ribosome.</text>
</comment>
<dbReference type="GO" id="GO:0005840">
    <property type="term" value="C:ribosome"/>
    <property type="evidence" value="ECO:0007669"/>
    <property type="project" value="UniProtKB-KW"/>
</dbReference>
<name>A0A6F8ZJI5_9FIRM</name>
<dbReference type="Proteomes" id="UP000503399">
    <property type="component" value="Chromosome"/>
</dbReference>
<gene>
    <name evidence="6 7" type="primary">rplW</name>
    <name evidence="7" type="ORF">R50_2449</name>
</gene>
<keyword evidence="4 6" id="KW-0689">Ribosomal protein</keyword>
<keyword evidence="2 6" id="KW-0699">rRNA-binding</keyword>
<dbReference type="GO" id="GO:0006412">
    <property type="term" value="P:translation"/>
    <property type="evidence" value="ECO:0007669"/>
    <property type="project" value="UniProtKB-UniRule"/>
</dbReference>
<comment type="similarity">
    <text evidence="1 6">Belongs to the universal ribosomal protein uL23 family.</text>
</comment>
<proteinExistence type="inferred from homology"/>
<keyword evidence="5 6" id="KW-0687">Ribonucleoprotein</keyword>
<dbReference type="GO" id="GO:1990904">
    <property type="term" value="C:ribonucleoprotein complex"/>
    <property type="evidence" value="ECO:0007669"/>
    <property type="project" value="UniProtKB-KW"/>
</dbReference>
<evidence type="ECO:0000256" key="3">
    <source>
        <dbReference type="ARBA" id="ARBA00022884"/>
    </source>
</evidence>
<dbReference type="GO" id="GO:0003735">
    <property type="term" value="F:structural constituent of ribosome"/>
    <property type="evidence" value="ECO:0007669"/>
    <property type="project" value="InterPro"/>
</dbReference>
<reference evidence="7 8" key="1">
    <citation type="submission" date="2020-02" db="EMBL/GenBank/DDBJ databases">
        <authorList>
            <person name="Hogendoorn C."/>
        </authorList>
    </citation>
    <scope>NUCLEOTIDE SEQUENCE [LARGE SCALE GENOMIC DNA]</scope>
    <source>
        <strain evidence="7">R501</strain>
    </source>
</reference>
<protein>
    <recommendedName>
        <fullName evidence="6">Large ribosomal subunit protein uL23</fullName>
    </recommendedName>
</protein>